<organism evidence="2 3">
    <name type="scientific">Pisolithus tinctorius Marx 270</name>
    <dbReference type="NCBI Taxonomy" id="870435"/>
    <lineage>
        <taxon>Eukaryota</taxon>
        <taxon>Fungi</taxon>
        <taxon>Dikarya</taxon>
        <taxon>Basidiomycota</taxon>
        <taxon>Agaricomycotina</taxon>
        <taxon>Agaricomycetes</taxon>
        <taxon>Agaricomycetidae</taxon>
        <taxon>Boletales</taxon>
        <taxon>Sclerodermatineae</taxon>
        <taxon>Pisolithaceae</taxon>
        <taxon>Pisolithus</taxon>
    </lineage>
</organism>
<name>A0A0C3NST3_PISTI</name>
<sequence length="84" mass="9358">MSLRKSVEDQDPCLLRYVHRATITRTYGCDDPIDQSNITSSLTALHLTSNNRIAAPLTPARRVPTITSPSHYPGPWPRGSPMQQ</sequence>
<accession>A0A0C3NST3</accession>
<reference evidence="2 3" key="1">
    <citation type="submission" date="2014-04" db="EMBL/GenBank/DDBJ databases">
        <authorList>
            <consortium name="DOE Joint Genome Institute"/>
            <person name="Kuo A."/>
            <person name="Kohler A."/>
            <person name="Costa M.D."/>
            <person name="Nagy L.G."/>
            <person name="Floudas D."/>
            <person name="Copeland A."/>
            <person name="Barry K.W."/>
            <person name="Cichocki N."/>
            <person name="Veneault-Fourrey C."/>
            <person name="LaButti K."/>
            <person name="Lindquist E.A."/>
            <person name="Lipzen A."/>
            <person name="Lundell T."/>
            <person name="Morin E."/>
            <person name="Murat C."/>
            <person name="Sun H."/>
            <person name="Tunlid A."/>
            <person name="Henrissat B."/>
            <person name="Grigoriev I.V."/>
            <person name="Hibbett D.S."/>
            <person name="Martin F."/>
            <person name="Nordberg H.P."/>
            <person name="Cantor M.N."/>
            <person name="Hua S.X."/>
        </authorList>
    </citation>
    <scope>NUCLEOTIDE SEQUENCE [LARGE SCALE GENOMIC DNA]</scope>
    <source>
        <strain evidence="2 3">Marx 270</strain>
    </source>
</reference>
<evidence type="ECO:0000313" key="3">
    <source>
        <dbReference type="Proteomes" id="UP000054217"/>
    </source>
</evidence>
<evidence type="ECO:0000256" key="1">
    <source>
        <dbReference type="SAM" id="MobiDB-lite"/>
    </source>
</evidence>
<proteinExistence type="predicted"/>
<feature type="region of interest" description="Disordered" evidence="1">
    <location>
        <begin position="56"/>
        <end position="84"/>
    </location>
</feature>
<dbReference type="AlphaFoldDB" id="A0A0C3NST3"/>
<dbReference type="Proteomes" id="UP000054217">
    <property type="component" value="Unassembled WGS sequence"/>
</dbReference>
<dbReference type="EMBL" id="KN832014">
    <property type="protein sequence ID" value="KIN98560.1"/>
    <property type="molecule type" value="Genomic_DNA"/>
</dbReference>
<gene>
    <name evidence="2" type="ORF">M404DRAFT_849171</name>
</gene>
<dbReference type="HOGENOM" id="CLU_2528371_0_0_1"/>
<reference evidence="3" key="2">
    <citation type="submission" date="2015-01" db="EMBL/GenBank/DDBJ databases">
        <title>Evolutionary Origins and Diversification of the Mycorrhizal Mutualists.</title>
        <authorList>
            <consortium name="DOE Joint Genome Institute"/>
            <consortium name="Mycorrhizal Genomics Consortium"/>
            <person name="Kohler A."/>
            <person name="Kuo A."/>
            <person name="Nagy L.G."/>
            <person name="Floudas D."/>
            <person name="Copeland A."/>
            <person name="Barry K.W."/>
            <person name="Cichocki N."/>
            <person name="Veneault-Fourrey C."/>
            <person name="LaButti K."/>
            <person name="Lindquist E.A."/>
            <person name="Lipzen A."/>
            <person name="Lundell T."/>
            <person name="Morin E."/>
            <person name="Murat C."/>
            <person name="Riley R."/>
            <person name="Ohm R."/>
            <person name="Sun H."/>
            <person name="Tunlid A."/>
            <person name="Henrissat B."/>
            <person name="Grigoriev I.V."/>
            <person name="Hibbett D.S."/>
            <person name="Martin F."/>
        </authorList>
    </citation>
    <scope>NUCLEOTIDE SEQUENCE [LARGE SCALE GENOMIC DNA]</scope>
    <source>
        <strain evidence="3">Marx 270</strain>
    </source>
</reference>
<protein>
    <submittedName>
        <fullName evidence="2">Uncharacterized protein</fullName>
    </submittedName>
</protein>
<evidence type="ECO:0000313" key="2">
    <source>
        <dbReference type="EMBL" id="KIN98560.1"/>
    </source>
</evidence>
<dbReference type="InParanoid" id="A0A0C3NST3"/>
<keyword evidence="3" id="KW-1185">Reference proteome</keyword>